<gene>
    <name evidence="2" type="ORF">SAMN04490355_10727</name>
</gene>
<evidence type="ECO:0000256" key="1">
    <source>
        <dbReference type="SAM" id="SignalP"/>
    </source>
</evidence>
<protein>
    <submittedName>
        <fullName evidence="2">Uncharacterized protein</fullName>
    </submittedName>
</protein>
<dbReference type="EMBL" id="FOTS01000072">
    <property type="protein sequence ID" value="SFM30836.1"/>
    <property type="molecule type" value="Genomic_DNA"/>
</dbReference>
<dbReference type="AlphaFoldDB" id="A0A1I4PTE4"/>
<evidence type="ECO:0000313" key="2">
    <source>
        <dbReference type="EMBL" id="SFM30836.1"/>
    </source>
</evidence>
<dbReference type="RefSeq" id="WP_090943831.1">
    <property type="nucleotide sequence ID" value="NZ_FOTS01000072.1"/>
</dbReference>
<sequence length="122" mass="13374">MKKFILVMLMVFVMAVGGVASASPMPSDIIGEVEYMLIDNKGCLIDLIKDTPGSIKNKYINFYDNDGKWVAVGEIIGIGTNEKDGITRAAAKIVVRWNKGDKSSDMTHYKVSINSNRSGSRL</sequence>
<feature type="chain" id="PRO_5011796514" evidence="1">
    <location>
        <begin position="23"/>
        <end position="122"/>
    </location>
</feature>
<proteinExistence type="predicted"/>
<keyword evidence="3" id="KW-1185">Reference proteome</keyword>
<reference evidence="3" key="1">
    <citation type="submission" date="2016-10" db="EMBL/GenBank/DDBJ databases">
        <authorList>
            <person name="Varghese N."/>
            <person name="Submissions S."/>
        </authorList>
    </citation>
    <scope>NUCLEOTIDE SEQUENCE [LARGE SCALE GENOMIC DNA]</scope>
    <source>
        <strain evidence="3">DSM 13327</strain>
    </source>
</reference>
<dbReference type="STRING" id="1123291.SAMN04490355_10727"/>
<dbReference type="Proteomes" id="UP000199520">
    <property type="component" value="Unassembled WGS sequence"/>
</dbReference>
<keyword evidence="1" id="KW-0732">Signal</keyword>
<evidence type="ECO:0000313" key="3">
    <source>
        <dbReference type="Proteomes" id="UP000199520"/>
    </source>
</evidence>
<accession>A0A1I4PTE4</accession>
<feature type="signal peptide" evidence="1">
    <location>
        <begin position="1"/>
        <end position="22"/>
    </location>
</feature>
<name>A0A1I4PTE4_9FIRM</name>
<organism evidence="2 3">
    <name type="scientific">Pelosinus propionicus DSM 13327</name>
    <dbReference type="NCBI Taxonomy" id="1123291"/>
    <lineage>
        <taxon>Bacteria</taxon>
        <taxon>Bacillati</taxon>
        <taxon>Bacillota</taxon>
        <taxon>Negativicutes</taxon>
        <taxon>Selenomonadales</taxon>
        <taxon>Sporomusaceae</taxon>
        <taxon>Pelosinus</taxon>
    </lineage>
</organism>